<dbReference type="InterPro" id="IPR000160">
    <property type="entry name" value="GGDEF_dom"/>
</dbReference>
<evidence type="ECO:0000313" key="3">
    <source>
        <dbReference type="EMBL" id="AAZ47030.1"/>
    </source>
</evidence>
<keyword evidence="1" id="KW-0812">Transmembrane</keyword>
<dbReference type="eggNOG" id="COG3706">
    <property type="taxonomic scope" value="Bacteria"/>
</dbReference>
<name>Q47DQ1_DECAR</name>
<dbReference type="STRING" id="159087.Daro_2293"/>
<keyword evidence="1" id="KW-1133">Transmembrane helix</keyword>
<sequence>MRAMLLAGILLLAIATLDVLTRVQLRIPQFYLIPVVLIAWRVGLRASIATAILAAIIVFFSSIQAGNHNARAFLFYAEQLATLTFFIAAGVLAARLREIQDQTAEFVRRDQLTGIANRMALMERLKLELARHRRTSQSFALVFIDCDNFKEINDRRGHLEGDHFLQIVAATLQGAMRMTDLVSRLSGDEFIVLLPDTDPCGAQCVADTLEVRLREETIRTGWSMTFSIGVAVFPTPPANPDIAIQHADNLMYMAKQAGKGRSILEVFEV</sequence>
<dbReference type="NCBIfam" id="TIGR00254">
    <property type="entry name" value="GGDEF"/>
    <property type="match status" value="1"/>
</dbReference>
<dbReference type="KEGG" id="dar:Daro_2293"/>
<feature type="transmembrane region" description="Helical" evidence="1">
    <location>
        <begin position="72"/>
        <end position="94"/>
    </location>
</feature>
<dbReference type="SMART" id="SM00267">
    <property type="entry name" value="GGDEF"/>
    <property type="match status" value="1"/>
</dbReference>
<dbReference type="InterPro" id="IPR052163">
    <property type="entry name" value="DGC-Regulatory_Protein"/>
</dbReference>
<dbReference type="EMBL" id="CP000089">
    <property type="protein sequence ID" value="AAZ47030.1"/>
    <property type="molecule type" value="Genomic_DNA"/>
</dbReference>
<dbReference type="SUPFAM" id="SSF55073">
    <property type="entry name" value="Nucleotide cyclase"/>
    <property type="match status" value="1"/>
</dbReference>
<protein>
    <submittedName>
        <fullName evidence="3">GGDEF protein</fullName>
    </submittedName>
</protein>
<evidence type="ECO:0000256" key="1">
    <source>
        <dbReference type="SAM" id="Phobius"/>
    </source>
</evidence>
<dbReference type="InterPro" id="IPR029787">
    <property type="entry name" value="Nucleotide_cyclase"/>
</dbReference>
<dbReference type="CDD" id="cd01949">
    <property type="entry name" value="GGDEF"/>
    <property type="match status" value="1"/>
</dbReference>
<dbReference type="PROSITE" id="PS50887">
    <property type="entry name" value="GGDEF"/>
    <property type="match status" value="1"/>
</dbReference>
<proteinExistence type="predicted"/>
<dbReference type="InterPro" id="IPR043128">
    <property type="entry name" value="Rev_trsase/Diguanyl_cyclase"/>
</dbReference>
<evidence type="ECO:0000259" key="2">
    <source>
        <dbReference type="PROSITE" id="PS50887"/>
    </source>
</evidence>
<keyword evidence="1" id="KW-0472">Membrane</keyword>
<dbReference type="AlphaFoldDB" id="Q47DQ1"/>
<reference evidence="3" key="1">
    <citation type="submission" date="2005-08" db="EMBL/GenBank/DDBJ databases">
        <title>Complete sequence of Dechloromonas aromatica RCB.</title>
        <authorList>
            <person name="Salinero K.K."/>
            <person name="Copeland A."/>
            <person name="Lucas S."/>
            <person name="Lapidus A."/>
            <person name="Barry K."/>
            <person name="Detter J.C."/>
            <person name="Glavina T."/>
            <person name="Hammon N."/>
            <person name="Israni S."/>
            <person name="Pitluck S."/>
            <person name="Di Bartolo G."/>
            <person name="Trong S."/>
            <person name="Schmutz J."/>
            <person name="Larimer F."/>
            <person name="Land M."/>
            <person name="Ivanova N."/>
            <person name="Richardson P."/>
        </authorList>
    </citation>
    <scope>NUCLEOTIDE SEQUENCE</scope>
    <source>
        <strain evidence="3">RCB</strain>
    </source>
</reference>
<organism evidence="3">
    <name type="scientific">Dechloromonas aromatica (strain RCB)</name>
    <dbReference type="NCBI Taxonomy" id="159087"/>
    <lineage>
        <taxon>Bacteria</taxon>
        <taxon>Pseudomonadati</taxon>
        <taxon>Pseudomonadota</taxon>
        <taxon>Betaproteobacteria</taxon>
        <taxon>Rhodocyclales</taxon>
        <taxon>Azonexaceae</taxon>
        <taxon>Dechloromonas</taxon>
    </lineage>
</organism>
<feature type="transmembrane region" description="Helical" evidence="1">
    <location>
        <begin position="31"/>
        <end position="60"/>
    </location>
</feature>
<dbReference type="GO" id="GO:0003824">
    <property type="term" value="F:catalytic activity"/>
    <property type="evidence" value="ECO:0007669"/>
    <property type="project" value="UniProtKB-ARBA"/>
</dbReference>
<dbReference type="Gene3D" id="3.30.70.270">
    <property type="match status" value="1"/>
</dbReference>
<dbReference type="Pfam" id="PF00990">
    <property type="entry name" value="GGDEF"/>
    <property type="match status" value="1"/>
</dbReference>
<dbReference type="PANTHER" id="PTHR46663">
    <property type="entry name" value="DIGUANYLATE CYCLASE DGCT-RELATED"/>
    <property type="match status" value="1"/>
</dbReference>
<gene>
    <name evidence="3" type="ordered locus">Daro_2293</name>
</gene>
<dbReference type="FunFam" id="3.30.70.270:FF:000001">
    <property type="entry name" value="Diguanylate cyclase domain protein"/>
    <property type="match status" value="1"/>
</dbReference>
<dbReference type="HOGENOM" id="CLU_000445_11_1_4"/>
<feature type="domain" description="GGDEF" evidence="2">
    <location>
        <begin position="137"/>
        <end position="269"/>
    </location>
</feature>
<dbReference type="PANTHER" id="PTHR46663:SF2">
    <property type="entry name" value="GGDEF DOMAIN-CONTAINING PROTEIN"/>
    <property type="match status" value="1"/>
</dbReference>
<accession>Q47DQ1</accession>